<keyword evidence="3" id="KW-1185">Reference proteome</keyword>
<evidence type="ECO:0000313" key="2">
    <source>
        <dbReference type="EMBL" id="GAA3702383.1"/>
    </source>
</evidence>
<dbReference type="RefSeq" id="WP_344890688.1">
    <property type="nucleotide sequence ID" value="NZ_BAAAZP010000169.1"/>
</dbReference>
<reference evidence="3" key="1">
    <citation type="journal article" date="2019" name="Int. J. Syst. Evol. Microbiol.">
        <title>The Global Catalogue of Microorganisms (GCM) 10K type strain sequencing project: providing services to taxonomists for standard genome sequencing and annotation.</title>
        <authorList>
            <consortium name="The Broad Institute Genomics Platform"/>
            <consortium name="The Broad Institute Genome Sequencing Center for Infectious Disease"/>
            <person name="Wu L."/>
            <person name="Ma J."/>
        </authorList>
    </citation>
    <scope>NUCLEOTIDE SEQUENCE [LARGE SCALE GENOMIC DNA]</scope>
    <source>
        <strain evidence="3">JCM 16904</strain>
    </source>
</reference>
<feature type="region of interest" description="Disordered" evidence="1">
    <location>
        <begin position="265"/>
        <end position="325"/>
    </location>
</feature>
<dbReference type="EMBL" id="BAAAZP010000169">
    <property type="protein sequence ID" value="GAA3702383.1"/>
    <property type="molecule type" value="Genomic_DNA"/>
</dbReference>
<feature type="compositionally biased region" description="Low complexity" evidence="1">
    <location>
        <begin position="281"/>
        <end position="292"/>
    </location>
</feature>
<dbReference type="Pfam" id="PF07505">
    <property type="entry name" value="DUF5131"/>
    <property type="match status" value="1"/>
</dbReference>
<organism evidence="2 3">
    <name type="scientific">Nonomuraea antimicrobica</name>
    <dbReference type="NCBI Taxonomy" id="561173"/>
    <lineage>
        <taxon>Bacteria</taxon>
        <taxon>Bacillati</taxon>
        <taxon>Actinomycetota</taxon>
        <taxon>Actinomycetes</taxon>
        <taxon>Streptosporangiales</taxon>
        <taxon>Streptosporangiaceae</taxon>
        <taxon>Nonomuraea</taxon>
    </lineage>
</organism>
<evidence type="ECO:0000313" key="3">
    <source>
        <dbReference type="Proteomes" id="UP001500902"/>
    </source>
</evidence>
<comment type="caution">
    <text evidence="2">The sequence shown here is derived from an EMBL/GenBank/DDBJ whole genome shotgun (WGS) entry which is preliminary data.</text>
</comment>
<dbReference type="InterPro" id="IPR011101">
    <property type="entry name" value="DUF5131"/>
</dbReference>
<evidence type="ECO:0000256" key="1">
    <source>
        <dbReference type="SAM" id="MobiDB-lite"/>
    </source>
</evidence>
<name>A0ABP7DE18_9ACTN</name>
<accession>A0ABP7DE18</accession>
<gene>
    <name evidence="2" type="ORF">GCM10022224_080220</name>
</gene>
<dbReference type="Proteomes" id="UP001500902">
    <property type="component" value="Unassembled WGS sequence"/>
</dbReference>
<protein>
    <submittedName>
        <fullName evidence="2">Phage Gp37/Gp68 family protein</fullName>
    </submittedName>
</protein>
<sequence length="325" mass="36263">MNLNTAIEWTDTSWNPVRGCTKVSEGCDHCYAEAIDNRWNGPGAFTNVRLVREVLDAPLRWRDPRMVFVNSMGDLFHDAVPDDFIVEVFTRMWWAPKHTFQVLTKRHARMAALLPRIEEQLRAREADLALLDAPTPLVWPLPNVWLGVSVESQRWADIRIPALLRTPAAVRFLSVEPLLGPVDLSRWLGVEWMESFQGWGAELLASLAGRVGPGGGVGWVIAGGESGPGARPPHPDWLRTLRDQCQAAEVPFFFKQWGQWTPDLSGRGRQVDVPPDGHTLPPSEAPAEAPAEGSARMRRVISKHQAGRELDGRTWDQMPAGAVTR</sequence>
<proteinExistence type="predicted"/>